<dbReference type="Proteomes" id="UP000293671">
    <property type="component" value="Unassembled WGS sequence"/>
</dbReference>
<keyword evidence="6" id="KW-1185">Reference proteome</keyword>
<feature type="domain" description="HTH luxR-type" evidence="4">
    <location>
        <begin position="197"/>
        <end position="262"/>
    </location>
</feature>
<evidence type="ECO:0000256" key="2">
    <source>
        <dbReference type="ARBA" id="ARBA00023125"/>
    </source>
</evidence>
<dbReference type="Gene3D" id="3.30.450.40">
    <property type="match status" value="1"/>
</dbReference>
<dbReference type="InterPro" id="IPR000792">
    <property type="entry name" value="Tscrpt_reg_LuxR_C"/>
</dbReference>
<comment type="caution">
    <text evidence="5">The sequence shown here is derived from an EMBL/GenBank/DDBJ whole genome shotgun (WGS) entry which is preliminary data.</text>
</comment>
<dbReference type="PANTHER" id="PTHR44688:SF16">
    <property type="entry name" value="DNA-BINDING TRANSCRIPTIONAL ACTIVATOR DEVR_DOSR"/>
    <property type="match status" value="1"/>
</dbReference>
<dbReference type="InterPro" id="IPR036388">
    <property type="entry name" value="WH-like_DNA-bd_sf"/>
</dbReference>
<evidence type="ECO:0000259" key="4">
    <source>
        <dbReference type="PROSITE" id="PS50043"/>
    </source>
</evidence>
<dbReference type="InterPro" id="IPR016032">
    <property type="entry name" value="Sig_transdc_resp-reg_C-effctor"/>
</dbReference>
<evidence type="ECO:0000313" key="6">
    <source>
        <dbReference type="Proteomes" id="UP000293671"/>
    </source>
</evidence>
<dbReference type="SUPFAM" id="SSF55781">
    <property type="entry name" value="GAF domain-like"/>
    <property type="match status" value="1"/>
</dbReference>
<keyword evidence="2" id="KW-0238">DNA-binding</keyword>
<proteinExistence type="predicted"/>
<dbReference type="PRINTS" id="PR00038">
    <property type="entry name" value="HTHLUXR"/>
</dbReference>
<dbReference type="CDD" id="cd06170">
    <property type="entry name" value="LuxR_C_like"/>
    <property type="match status" value="1"/>
</dbReference>
<evidence type="ECO:0000313" key="5">
    <source>
        <dbReference type="EMBL" id="RZU02116.1"/>
    </source>
</evidence>
<gene>
    <name evidence="5" type="ORF">EV670_0135</name>
</gene>
<organism evidence="5 6">
    <name type="scientific">Rivibacter subsaxonicus</name>
    <dbReference type="NCBI Taxonomy" id="457575"/>
    <lineage>
        <taxon>Bacteria</taxon>
        <taxon>Pseudomonadati</taxon>
        <taxon>Pseudomonadota</taxon>
        <taxon>Betaproteobacteria</taxon>
        <taxon>Burkholderiales</taxon>
        <taxon>Rivibacter</taxon>
    </lineage>
</organism>
<dbReference type="Pfam" id="PF00196">
    <property type="entry name" value="GerE"/>
    <property type="match status" value="1"/>
</dbReference>
<dbReference type="PROSITE" id="PS50043">
    <property type="entry name" value="HTH_LUXR_2"/>
    <property type="match status" value="1"/>
</dbReference>
<evidence type="ECO:0000256" key="3">
    <source>
        <dbReference type="ARBA" id="ARBA00023163"/>
    </source>
</evidence>
<dbReference type="Gene3D" id="1.10.10.10">
    <property type="entry name" value="Winged helix-like DNA-binding domain superfamily/Winged helix DNA-binding domain"/>
    <property type="match status" value="1"/>
</dbReference>
<dbReference type="EMBL" id="SHKP01000004">
    <property type="protein sequence ID" value="RZU02116.1"/>
    <property type="molecule type" value="Genomic_DNA"/>
</dbReference>
<dbReference type="RefSeq" id="WP_242616786.1">
    <property type="nucleotide sequence ID" value="NZ_SHKP01000004.1"/>
</dbReference>
<keyword evidence="3" id="KW-0804">Transcription</keyword>
<name>A0A4V2FUI5_9BURK</name>
<dbReference type="InterPro" id="IPR029016">
    <property type="entry name" value="GAF-like_dom_sf"/>
</dbReference>
<keyword evidence="1" id="KW-0805">Transcription regulation</keyword>
<dbReference type="AlphaFoldDB" id="A0A4V2FUI5"/>
<dbReference type="GO" id="GO:0003677">
    <property type="term" value="F:DNA binding"/>
    <property type="evidence" value="ECO:0007669"/>
    <property type="project" value="UniProtKB-KW"/>
</dbReference>
<protein>
    <submittedName>
        <fullName evidence="5">Regulatory LuxR family protein</fullName>
    </submittedName>
</protein>
<dbReference type="PANTHER" id="PTHR44688">
    <property type="entry name" value="DNA-BINDING TRANSCRIPTIONAL ACTIVATOR DEVR_DOSR"/>
    <property type="match status" value="1"/>
</dbReference>
<dbReference type="SUPFAM" id="SSF46894">
    <property type="entry name" value="C-terminal effector domain of the bipartite response regulators"/>
    <property type="match status" value="1"/>
</dbReference>
<dbReference type="GO" id="GO:0006355">
    <property type="term" value="P:regulation of DNA-templated transcription"/>
    <property type="evidence" value="ECO:0007669"/>
    <property type="project" value="InterPro"/>
</dbReference>
<reference evidence="5 6" key="1">
    <citation type="submission" date="2019-02" db="EMBL/GenBank/DDBJ databases">
        <title>Genomic Encyclopedia of Type Strains, Phase IV (KMG-IV): sequencing the most valuable type-strain genomes for metagenomic binning, comparative biology and taxonomic classification.</title>
        <authorList>
            <person name="Goeker M."/>
        </authorList>
    </citation>
    <scope>NUCLEOTIDE SEQUENCE [LARGE SCALE GENOMIC DNA]</scope>
    <source>
        <strain evidence="5 6">DSM 19570</strain>
    </source>
</reference>
<accession>A0A4V2FUI5</accession>
<sequence length="280" mass="30738">MNHLTRNDYAAALQLLQRLEAASTDPAAFARAVVDAIGELVPYELGTLSVCQLDSGHRDVIGLPGVRLSAADLEAFDHHFHSHPLVAAHGRQGRRETARISDCIGRADFRRTPLYADYYRRIGLEYVVAVPLHQDARTLASLVLNRSTLDFSERDFEKLELLRPHLAFLYAQACSNVQRRPAQALAPESVPQPPPAAADGAAKLTAREREVLAWLARGKTDAEIAVWLALSPRTVHKHLEHIYVKLGVETRTAAVMRGLSLRPPPAPLSACVGFASEQGK</sequence>
<dbReference type="SMART" id="SM00421">
    <property type="entry name" value="HTH_LUXR"/>
    <property type="match status" value="1"/>
</dbReference>
<evidence type="ECO:0000256" key="1">
    <source>
        <dbReference type="ARBA" id="ARBA00023015"/>
    </source>
</evidence>